<organism evidence="3 4">
    <name type="scientific">Endocarpon pusillum (strain Z07020 / HMAS-L-300199)</name>
    <name type="common">Lichen-forming fungus</name>
    <dbReference type="NCBI Taxonomy" id="1263415"/>
    <lineage>
        <taxon>Eukaryota</taxon>
        <taxon>Fungi</taxon>
        <taxon>Dikarya</taxon>
        <taxon>Ascomycota</taxon>
        <taxon>Pezizomycotina</taxon>
        <taxon>Eurotiomycetes</taxon>
        <taxon>Chaetothyriomycetidae</taxon>
        <taxon>Verrucariales</taxon>
        <taxon>Verrucariaceae</taxon>
        <taxon>Endocarpon</taxon>
    </lineage>
</organism>
<feature type="domain" description="Heterokaryon incompatibility" evidence="2">
    <location>
        <begin position="1"/>
        <end position="109"/>
    </location>
</feature>
<keyword evidence="4" id="KW-1185">Reference proteome</keyword>
<gene>
    <name evidence="3" type="ORF">EPUS_06965</name>
</gene>
<dbReference type="eggNOG" id="ENOG502TDBD">
    <property type="taxonomic scope" value="Eukaryota"/>
</dbReference>
<dbReference type="AlphaFoldDB" id="U1GFI2"/>
<evidence type="ECO:0000256" key="1">
    <source>
        <dbReference type="SAM" id="MobiDB-lite"/>
    </source>
</evidence>
<accession>U1GFI2</accession>
<dbReference type="Proteomes" id="UP000019373">
    <property type="component" value="Unassembled WGS sequence"/>
</dbReference>
<dbReference type="PANTHER" id="PTHR33112">
    <property type="entry name" value="DOMAIN PROTEIN, PUTATIVE-RELATED"/>
    <property type="match status" value="1"/>
</dbReference>
<evidence type="ECO:0000313" key="3">
    <source>
        <dbReference type="EMBL" id="ERF76407.1"/>
    </source>
</evidence>
<dbReference type="EMBL" id="KE720764">
    <property type="protein sequence ID" value="ERF76407.1"/>
    <property type="molecule type" value="Genomic_DNA"/>
</dbReference>
<dbReference type="InterPro" id="IPR010730">
    <property type="entry name" value="HET"/>
</dbReference>
<dbReference type="PANTHER" id="PTHR33112:SF12">
    <property type="entry name" value="HETEROKARYON INCOMPATIBILITY DOMAIN-CONTAINING PROTEIN"/>
    <property type="match status" value="1"/>
</dbReference>
<evidence type="ECO:0000259" key="2">
    <source>
        <dbReference type="Pfam" id="PF06985"/>
    </source>
</evidence>
<feature type="region of interest" description="Disordered" evidence="1">
    <location>
        <begin position="285"/>
        <end position="305"/>
    </location>
</feature>
<protein>
    <recommendedName>
        <fullName evidence="2">Heterokaryon incompatibility domain-containing protein</fullName>
    </recommendedName>
</protein>
<evidence type="ECO:0000313" key="4">
    <source>
        <dbReference type="Proteomes" id="UP000019373"/>
    </source>
</evidence>
<dbReference type="RefSeq" id="XP_007786267.1">
    <property type="nucleotide sequence ID" value="XM_007788077.1"/>
</dbReference>
<dbReference type="OMA" id="CIMFANT"/>
<dbReference type="OrthoDB" id="5135333at2759"/>
<dbReference type="HOGENOM" id="CLU_030362_0_0_1"/>
<name>U1GFI2_ENDPU</name>
<dbReference type="GeneID" id="19241853"/>
<sequence>MEDAITFVKHIGERYLWVDLFCIDQSNKEQKQSQINSMDRIYASAYLTLVCLDGRDADWGLPGISRPLLQTIQPTVTLVAGRLTATFIYSVWDNNGNSVWDTRAWTLQERLLSRRCIMFANTYISMTCQAEFFHDSVSTSVEASGIKSWLGDDYFREDGSGIDLNEEEWDFKTFDALVSVFSGRTLTVESDVLNACQGSLNKISRKTTYSFCFGLPMDDILRALLWKPHHDLILSRRLGFPSWSWLGWSGRIEYAYWIADMSAYHADDSKAEVPPIKRPRLSVFKPSTPHPESAKALSYGTEPDGKPSIRFSSTVAKFRLRMVRPDGVAHRNLPPNSQQPKNAVGDHWTMLNSVGNAIQNLAGEYPIFEHTDVFFRLKPEYSTVLLQQESKADLLFIHHWPRIRDSKDSNKWLYDMVSALLIIRNEDNTAWRLTSVLMKAEEWHAQNPLPEIIILISASRCL</sequence>
<reference evidence="4" key="1">
    <citation type="journal article" date="2014" name="BMC Genomics">
        <title>Genome characteristics reveal the impact of lichenization on lichen-forming fungus Endocarpon pusillum Hedwig (Verrucariales, Ascomycota).</title>
        <authorList>
            <person name="Wang Y.-Y."/>
            <person name="Liu B."/>
            <person name="Zhang X.-Y."/>
            <person name="Zhou Q.-M."/>
            <person name="Zhang T."/>
            <person name="Li H."/>
            <person name="Yu Y.-F."/>
            <person name="Zhang X.-L."/>
            <person name="Hao X.-Y."/>
            <person name="Wang M."/>
            <person name="Wang L."/>
            <person name="Wei J.-C."/>
        </authorList>
    </citation>
    <scope>NUCLEOTIDE SEQUENCE [LARGE SCALE GENOMIC DNA]</scope>
    <source>
        <strain evidence="4">Z07020 / HMAS-L-300199</strain>
    </source>
</reference>
<dbReference type="Pfam" id="PF06985">
    <property type="entry name" value="HET"/>
    <property type="match status" value="1"/>
</dbReference>
<proteinExistence type="predicted"/>